<keyword evidence="2" id="KW-0472">Membrane</keyword>
<accession>A0A4S8LPQ2</accession>
<keyword evidence="5" id="KW-1185">Reference proteome</keyword>
<feature type="transmembrane region" description="Helical" evidence="2">
    <location>
        <begin position="51"/>
        <end position="75"/>
    </location>
</feature>
<feature type="compositionally biased region" description="Polar residues" evidence="1">
    <location>
        <begin position="283"/>
        <end position="296"/>
    </location>
</feature>
<feature type="transmembrane region" description="Helical" evidence="2">
    <location>
        <begin position="168"/>
        <end position="190"/>
    </location>
</feature>
<dbReference type="InterPro" id="IPR045339">
    <property type="entry name" value="DUF6534"/>
</dbReference>
<feature type="transmembrane region" description="Helical" evidence="2">
    <location>
        <begin position="12"/>
        <end position="39"/>
    </location>
</feature>
<dbReference type="Pfam" id="PF20152">
    <property type="entry name" value="DUF6534"/>
    <property type="match status" value="1"/>
</dbReference>
<keyword evidence="2" id="KW-0812">Transmembrane</keyword>
<name>A0A4S8LPQ2_DENBC</name>
<dbReference type="Proteomes" id="UP000297245">
    <property type="component" value="Unassembled WGS sequence"/>
</dbReference>
<evidence type="ECO:0000313" key="4">
    <source>
        <dbReference type="EMBL" id="THU91392.1"/>
    </source>
</evidence>
<evidence type="ECO:0000259" key="3">
    <source>
        <dbReference type="Pfam" id="PF20152"/>
    </source>
</evidence>
<feature type="compositionally biased region" description="Polar residues" evidence="1">
    <location>
        <begin position="310"/>
        <end position="328"/>
    </location>
</feature>
<protein>
    <recommendedName>
        <fullName evidence="3">DUF6534 domain-containing protein</fullName>
    </recommendedName>
</protein>
<proteinExistence type="predicted"/>
<sequence>MASEPVPTQTLLFLGPILVGALLSYLLLGIVIMQVYIYYMSFPRDNIWMKVAVYALCALDIAQTVGITNSTWWFLVVGWGRPEHLQLTEWGFAFIPFFCGVCSAGVHTFFAWRIHKLASGLSFARIFLPVISVILCISLAQCIASMYATIRWTSINDILQFHFISTAVTVWLTGSVVADVLIAGSMIYLLNAARTKARQSVHTQNSKRTDHLLSRLIRNVIETGAITAGAAILDLVFFLAMRDNTVYFAFSVSLSKLYTNTLYASLNARVNFQRDEDRDTAMAGNNSFSRSTGTDNRSNRKPGHQRSHTSQHQISFAENSTGNDPPFQWQSLKEDGQNIIPMVSIGKDHALADV</sequence>
<evidence type="ECO:0000313" key="5">
    <source>
        <dbReference type="Proteomes" id="UP000297245"/>
    </source>
</evidence>
<feature type="transmembrane region" description="Helical" evidence="2">
    <location>
        <begin position="216"/>
        <end position="240"/>
    </location>
</feature>
<dbReference type="PANTHER" id="PTHR40465">
    <property type="entry name" value="CHROMOSOME 1, WHOLE GENOME SHOTGUN SEQUENCE"/>
    <property type="match status" value="1"/>
</dbReference>
<feature type="region of interest" description="Disordered" evidence="1">
    <location>
        <begin position="277"/>
        <end position="328"/>
    </location>
</feature>
<feature type="domain" description="DUF6534" evidence="3">
    <location>
        <begin position="175"/>
        <end position="270"/>
    </location>
</feature>
<organism evidence="4 5">
    <name type="scientific">Dendrothele bispora (strain CBS 962.96)</name>
    <dbReference type="NCBI Taxonomy" id="1314807"/>
    <lineage>
        <taxon>Eukaryota</taxon>
        <taxon>Fungi</taxon>
        <taxon>Dikarya</taxon>
        <taxon>Basidiomycota</taxon>
        <taxon>Agaricomycotina</taxon>
        <taxon>Agaricomycetes</taxon>
        <taxon>Agaricomycetidae</taxon>
        <taxon>Agaricales</taxon>
        <taxon>Agaricales incertae sedis</taxon>
        <taxon>Dendrothele</taxon>
    </lineage>
</organism>
<dbReference type="EMBL" id="ML179307">
    <property type="protein sequence ID" value="THU91392.1"/>
    <property type="molecule type" value="Genomic_DNA"/>
</dbReference>
<feature type="transmembrane region" description="Helical" evidence="2">
    <location>
        <begin position="126"/>
        <end position="148"/>
    </location>
</feature>
<dbReference type="OrthoDB" id="3206554at2759"/>
<dbReference type="PANTHER" id="PTHR40465:SF1">
    <property type="entry name" value="DUF6534 DOMAIN-CONTAINING PROTEIN"/>
    <property type="match status" value="1"/>
</dbReference>
<dbReference type="AlphaFoldDB" id="A0A4S8LPQ2"/>
<gene>
    <name evidence="4" type="ORF">K435DRAFT_968218</name>
</gene>
<evidence type="ECO:0000256" key="1">
    <source>
        <dbReference type="SAM" id="MobiDB-lite"/>
    </source>
</evidence>
<keyword evidence="2" id="KW-1133">Transmembrane helix</keyword>
<feature type="compositionally biased region" description="Basic residues" evidence="1">
    <location>
        <begin position="299"/>
        <end position="309"/>
    </location>
</feature>
<reference evidence="4 5" key="1">
    <citation type="journal article" date="2019" name="Nat. Ecol. Evol.">
        <title>Megaphylogeny resolves global patterns of mushroom evolution.</title>
        <authorList>
            <person name="Varga T."/>
            <person name="Krizsan K."/>
            <person name="Foldi C."/>
            <person name="Dima B."/>
            <person name="Sanchez-Garcia M."/>
            <person name="Sanchez-Ramirez S."/>
            <person name="Szollosi G.J."/>
            <person name="Szarkandi J.G."/>
            <person name="Papp V."/>
            <person name="Albert L."/>
            <person name="Andreopoulos W."/>
            <person name="Angelini C."/>
            <person name="Antonin V."/>
            <person name="Barry K.W."/>
            <person name="Bougher N.L."/>
            <person name="Buchanan P."/>
            <person name="Buyck B."/>
            <person name="Bense V."/>
            <person name="Catcheside P."/>
            <person name="Chovatia M."/>
            <person name="Cooper J."/>
            <person name="Damon W."/>
            <person name="Desjardin D."/>
            <person name="Finy P."/>
            <person name="Geml J."/>
            <person name="Haridas S."/>
            <person name="Hughes K."/>
            <person name="Justo A."/>
            <person name="Karasinski D."/>
            <person name="Kautmanova I."/>
            <person name="Kiss B."/>
            <person name="Kocsube S."/>
            <person name="Kotiranta H."/>
            <person name="LaButti K.M."/>
            <person name="Lechner B.E."/>
            <person name="Liimatainen K."/>
            <person name="Lipzen A."/>
            <person name="Lukacs Z."/>
            <person name="Mihaltcheva S."/>
            <person name="Morgado L.N."/>
            <person name="Niskanen T."/>
            <person name="Noordeloos M.E."/>
            <person name="Ohm R.A."/>
            <person name="Ortiz-Santana B."/>
            <person name="Ovrebo C."/>
            <person name="Racz N."/>
            <person name="Riley R."/>
            <person name="Savchenko A."/>
            <person name="Shiryaev A."/>
            <person name="Soop K."/>
            <person name="Spirin V."/>
            <person name="Szebenyi C."/>
            <person name="Tomsovsky M."/>
            <person name="Tulloss R.E."/>
            <person name="Uehling J."/>
            <person name="Grigoriev I.V."/>
            <person name="Vagvolgyi C."/>
            <person name="Papp T."/>
            <person name="Martin F.M."/>
            <person name="Miettinen O."/>
            <person name="Hibbett D.S."/>
            <person name="Nagy L.G."/>
        </authorList>
    </citation>
    <scope>NUCLEOTIDE SEQUENCE [LARGE SCALE GENOMIC DNA]</scope>
    <source>
        <strain evidence="4 5">CBS 962.96</strain>
    </source>
</reference>
<feature type="transmembrane region" description="Helical" evidence="2">
    <location>
        <begin position="90"/>
        <end position="114"/>
    </location>
</feature>
<evidence type="ECO:0000256" key="2">
    <source>
        <dbReference type="SAM" id="Phobius"/>
    </source>
</evidence>